<reference evidence="2 3" key="1">
    <citation type="submission" date="2013-09" db="EMBL/GenBank/DDBJ databases">
        <title>Corchorus capsularis genome sequencing.</title>
        <authorList>
            <person name="Alam M."/>
            <person name="Haque M.S."/>
            <person name="Islam M.S."/>
            <person name="Emdad E.M."/>
            <person name="Islam M.M."/>
            <person name="Ahmed B."/>
            <person name="Halim A."/>
            <person name="Hossen Q.M.M."/>
            <person name="Hossain M.Z."/>
            <person name="Ahmed R."/>
            <person name="Khan M.M."/>
            <person name="Islam R."/>
            <person name="Rashid M.M."/>
            <person name="Khan S.A."/>
            <person name="Rahman M.S."/>
            <person name="Alam M."/>
        </authorList>
    </citation>
    <scope>NUCLEOTIDE SEQUENCE [LARGE SCALE GENOMIC DNA]</scope>
    <source>
        <strain evidence="3">cv. CVL-1</strain>
        <tissue evidence="2">Whole seedling</tissue>
    </source>
</reference>
<dbReference type="OMA" id="VERNDKC"/>
<organism evidence="2 3">
    <name type="scientific">Corchorus capsularis</name>
    <name type="common">Jute</name>
    <dbReference type="NCBI Taxonomy" id="210143"/>
    <lineage>
        <taxon>Eukaryota</taxon>
        <taxon>Viridiplantae</taxon>
        <taxon>Streptophyta</taxon>
        <taxon>Embryophyta</taxon>
        <taxon>Tracheophyta</taxon>
        <taxon>Spermatophyta</taxon>
        <taxon>Magnoliopsida</taxon>
        <taxon>eudicotyledons</taxon>
        <taxon>Gunneridae</taxon>
        <taxon>Pentapetalae</taxon>
        <taxon>rosids</taxon>
        <taxon>malvids</taxon>
        <taxon>Malvales</taxon>
        <taxon>Malvaceae</taxon>
        <taxon>Grewioideae</taxon>
        <taxon>Apeibeae</taxon>
        <taxon>Corchorus</taxon>
    </lineage>
</organism>
<feature type="region of interest" description="Disordered" evidence="1">
    <location>
        <begin position="267"/>
        <end position="289"/>
    </location>
</feature>
<feature type="compositionally biased region" description="Basic and acidic residues" evidence="1">
    <location>
        <begin position="170"/>
        <end position="180"/>
    </location>
</feature>
<feature type="compositionally biased region" description="Low complexity" evidence="1">
    <location>
        <begin position="267"/>
        <end position="280"/>
    </location>
</feature>
<dbReference type="Proteomes" id="UP000188268">
    <property type="component" value="Unassembled WGS sequence"/>
</dbReference>
<protein>
    <submittedName>
        <fullName evidence="2">Uncharacterized protein</fullName>
    </submittedName>
</protein>
<name>A0A1R3KXB7_COCAP</name>
<gene>
    <name evidence="2" type="ORF">CCACVL1_00342</name>
</gene>
<feature type="region of interest" description="Disordered" evidence="1">
    <location>
        <begin position="81"/>
        <end position="100"/>
    </location>
</feature>
<dbReference type="EMBL" id="AWWV01001029">
    <property type="protein sequence ID" value="OMP11687.1"/>
    <property type="molecule type" value="Genomic_DNA"/>
</dbReference>
<evidence type="ECO:0000313" key="2">
    <source>
        <dbReference type="EMBL" id="OMP11687.1"/>
    </source>
</evidence>
<evidence type="ECO:0000256" key="1">
    <source>
        <dbReference type="SAM" id="MobiDB-lite"/>
    </source>
</evidence>
<dbReference type="Gramene" id="OMP11687">
    <property type="protein sequence ID" value="OMP11687"/>
    <property type="gene ID" value="CCACVL1_00342"/>
</dbReference>
<feature type="compositionally biased region" description="Basic residues" evidence="1">
    <location>
        <begin position="81"/>
        <end position="96"/>
    </location>
</feature>
<feature type="region of interest" description="Disordered" evidence="1">
    <location>
        <begin position="161"/>
        <end position="186"/>
    </location>
</feature>
<dbReference type="AlphaFoldDB" id="A0A1R3KXB7"/>
<proteinExistence type="predicted"/>
<dbReference type="PANTHER" id="PTHR36038:SF3">
    <property type="entry name" value="OVATE FAMILY PROTEIN"/>
    <property type="match status" value="1"/>
</dbReference>
<evidence type="ECO:0000313" key="3">
    <source>
        <dbReference type="Proteomes" id="UP000188268"/>
    </source>
</evidence>
<accession>A0A1R3KXB7</accession>
<dbReference type="OrthoDB" id="1889663at2759"/>
<dbReference type="PANTHER" id="PTHR36038">
    <property type="entry name" value="OS06G0102750 PROTEIN"/>
    <property type="match status" value="1"/>
</dbReference>
<comment type="caution">
    <text evidence="2">The sequence shown here is derived from an EMBL/GenBank/DDBJ whole genome shotgun (WGS) entry which is preliminary data.</text>
</comment>
<keyword evidence="3" id="KW-1185">Reference proteome</keyword>
<sequence length="412" mass="46260">MEADLVVNNLNLLRSDVANENLVNYDTMDSSKEVFLAESNDDIQGLDQGFHIRVLEDIEEDIKEDWFNKLLEKNKKRSKKLSKKLKLRRAKPHKSKQQIGEVVKDSLSDGDVRNRNRIGKTLGISFGFDDSVVLENLSFPPKHQRQHMQILQWLFKVAHEQGGQSSTTPKDQEDKPKDIILSKNRSRRATNKKFKPFISVCDRDVAKACFYSSIYLRRAGKSQGRQHWSQSMKMKKGEINVAQKSDLGSHGGNKVLPLSEAALSSSSSTCTNTNDRCSTSSDKKDKTKTMSRMKELLRWAAAAKSEKGGNFIGRKVMQLRNRGALKAVGAGDDNDQFSNESPKISFRWDVESSTSSSVFSGIPAASSVKNIDQVCKMKIVSLNSNPVHGLNRCSSRRGNWITTDSEFVVLEL</sequence>